<keyword evidence="10" id="KW-0472">Membrane</keyword>
<dbReference type="STRING" id="1054996.SAMN05444414_10157"/>
<dbReference type="GO" id="GO:0009244">
    <property type="term" value="P:lipopolysaccharide core region biosynthetic process"/>
    <property type="evidence" value="ECO:0007669"/>
    <property type="project" value="UniProtKB-UniRule"/>
</dbReference>
<evidence type="ECO:0000313" key="13">
    <source>
        <dbReference type="Proteomes" id="UP000184191"/>
    </source>
</evidence>
<evidence type="ECO:0000256" key="6">
    <source>
        <dbReference type="ARBA" id="ARBA00031445"/>
    </source>
</evidence>
<dbReference type="Gene3D" id="3.40.50.11720">
    <property type="entry name" value="3-Deoxy-D-manno-octulosonic-acid transferase, N-terminal domain"/>
    <property type="match status" value="1"/>
</dbReference>
<keyword evidence="5 10" id="KW-0808">Transferase</keyword>
<keyword evidence="10" id="KW-0448">Lipopolysaccharide biosynthesis</keyword>
<gene>
    <name evidence="12" type="ORF">SAMN05444414_10157</name>
</gene>
<feature type="site" description="Transition state stabilizer" evidence="9">
    <location>
        <position position="138"/>
    </location>
</feature>
<dbReference type="InterPro" id="IPR007507">
    <property type="entry name" value="Glycos_transf_N"/>
</dbReference>
<comment type="catalytic activity">
    <reaction evidence="7 10">
        <text>lipid IVA (E. coli) + CMP-3-deoxy-beta-D-manno-octulosonate = alpha-Kdo-(2-&gt;6)-lipid IVA (E. coli) + CMP + H(+)</text>
        <dbReference type="Rhea" id="RHEA:28066"/>
        <dbReference type="ChEBI" id="CHEBI:15378"/>
        <dbReference type="ChEBI" id="CHEBI:58603"/>
        <dbReference type="ChEBI" id="CHEBI:60364"/>
        <dbReference type="ChEBI" id="CHEBI:60377"/>
        <dbReference type="ChEBI" id="CHEBI:85987"/>
        <dbReference type="EC" id="2.4.99.12"/>
    </reaction>
</comment>
<dbReference type="Gene3D" id="3.40.50.2000">
    <property type="entry name" value="Glycogen Phosphorylase B"/>
    <property type="match status" value="1"/>
</dbReference>
<evidence type="ECO:0000256" key="10">
    <source>
        <dbReference type="RuleBase" id="RU365103"/>
    </source>
</evidence>
<dbReference type="GO" id="GO:0043842">
    <property type="term" value="F:Kdo transferase activity"/>
    <property type="evidence" value="ECO:0007669"/>
    <property type="project" value="UniProtKB-EC"/>
</dbReference>
<reference evidence="13" key="1">
    <citation type="submission" date="2016-11" db="EMBL/GenBank/DDBJ databases">
        <authorList>
            <person name="Varghese N."/>
            <person name="Submissions S."/>
        </authorList>
    </citation>
    <scope>NUCLEOTIDE SEQUENCE [LARGE SCALE GENOMIC DNA]</scope>
    <source>
        <strain evidence="13">DSM 29327</strain>
    </source>
</reference>
<name>A0A1M6V277_9RHOB</name>
<comment type="similarity">
    <text evidence="10">Belongs to the glycosyltransferase group 1 family.</text>
</comment>
<dbReference type="GO" id="GO:0005886">
    <property type="term" value="C:plasma membrane"/>
    <property type="evidence" value="ECO:0007669"/>
    <property type="project" value="UniProtKB-SubCell"/>
</dbReference>
<evidence type="ECO:0000256" key="1">
    <source>
        <dbReference type="ARBA" id="ARBA00003394"/>
    </source>
</evidence>
<keyword evidence="13" id="KW-1185">Reference proteome</keyword>
<accession>A0A1M6V277</accession>
<dbReference type="PANTHER" id="PTHR42755:SF1">
    <property type="entry name" value="3-DEOXY-D-MANNO-OCTULOSONIC ACID TRANSFERASE, MITOCHONDRIAL-RELATED"/>
    <property type="match status" value="1"/>
</dbReference>
<evidence type="ECO:0000256" key="4">
    <source>
        <dbReference type="ARBA" id="ARBA00019077"/>
    </source>
</evidence>
<evidence type="ECO:0000256" key="8">
    <source>
        <dbReference type="PIRSR" id="PIRSR639901-1"/>
    </source>
</evidence>
<dbReference type="GO" id="GO:0009245">
    <property type="term" value="P:lipid A biosynthetic process"/>
    <property type="evidence" value="ECO:0007669"/>
    <property type="project" value="TreeGrafter"/>
</dbReference>
<comment type="subcellular location">
    <subcellularLocation>
        <location evidence="10">Cell membrane</location>
    </subcellularLocation>
</comment>
<keyword evidence="10" id="KW-1003">Cell membrane</keyword>
<dbReference type="UniPathway" id="UPA00958"/>
<dbReference type="PANTHER" id="PTHR42755">
    <property type="entry name" value="3-DEOXY-MANNO-OCTULOSONATE CYTIDYLYLTRANSFERASE"/>
    <property type="match status" value="1"/>
</dbReference>
<organism evidence="12 13">
    <name type="scientific">Roseovarius marisflavi</name>
    <dbReference type="NCBI Taxonomy" id="1054996"/>
    <lineage>
        <taxon>Bacteria</taxon>
        <taxon>Pseudomonadati</taxon>
        <taxon>Pseudomonadota</taxon>
        <taxon>Alphaproteobacteria</taxon>
        <taxon>Rhodobacterales</taxon>
        <taxon>Roseobacteraceae</taxon>
        <taxon>Roseovarius</taxon>
    </lineage>
</organism>
<dbReference type="EMBL" id="FRBN01000001">
    <property type="protein sequence ID" value="SHK75501.1"/>
    <property type="molecule type" value="Genomic_DNA"/>
</dbReference>
<evidence type="ECO:0000256" key="2">
    <source>
        <dbReference type="ARBA" id="ARBA00004713"/>
    </source>
</evidence>
<dbReference type="EC" id="2.4.99.12" evidence="3 10"/>
<dbReference type="OrthoDB" id="9789797at2"/>
<protein>
    <recommendedName>
        <fullName evidence="4 10">3-deoxy-D-manno-octulosonic acid transferase</fullName>
        <shortName evidence="10">Kdo transferase</shortName>
        <ecNumber evidence="3 10">2.4.99.12</ecNumber>
    </recommendedName>
    <alternativeName>
        <fullName evidence="6 10">Lipid IV(A) 3-deoxy-D-manno-octulosonic acid transferase</fullName>
    </alternativeName>
</protein>
<evidence type="ECO:0000256" key="3">
    <source>
        <dbReference type="ARBA" id="ARBA00012621"/>
    </source>
</evidence>
<sequence>MRRAPAPLPLRVYSAAANLIAPLAYARVKDKLAAQDTDPARLPERMGRASVKRPNGLLIWFHAASVGESQSVLRLITHMGEACPGWSFLITSGTATSAQVVATRLPPRTTHQFAPLDARRAIDRFLAHWRPTAAIFVESELWPQMLTRTHAAGIPMALINARISDGSARNWKRAPKTARHLLGVFAHIHTQDARTTAHLHDLGLGHAMTGQNLKSLSGPLPFDPAEKDRMGRLISGRSVWLASSTHPGEDAVMLSAHKRLLQQDPDALLILVPRHPDRGPALETEIAALGLNGARRATGGQITGQTQVYLADTLGETGLWYALCPLTCLCGTFTPAGGHTPYEPAYAGSAILHGPLYANFADTYPTIDASGAAHEVADAAALAQALTTLLTDTTALGAMRERARAFAAAQENVLDQITDDLISALDLEGAQ</sequence>
<evidence type="ECO:0000256" key="5">
    <source>
        <dbReference type="ARBA" id="ARBA00022679"/>
    </source>
</evidence>
<comment type="pathway">
    <text evidence="2 10">Bacterial outer membrane biogenesis; LPS core biosynthesis.</text>
</comment>
<feature type="domain" description="3-deoxy-D-manno-octulosonic-acid transferase N-terminal" evidence="11">
    <location>
        <begin position="41"/>
        <end position="214"/>
    </location>
</feature>
<proteinExistence type="inferred from homology"/>
<dbReference type="AlphaFoldDB" id="A0A1M6V277"/>
<dbReference type="InterPro" id="IPR038107">
    <property type="entry name" value="Glycos_transf_N_sf"/>
</dbReference>
<feature type="active site" description="Proton acceptor" evidence="8">
    <location>
        <position position="68"/>
    </location>
</feature>
<dbReference type="Proteomes" id="UP000184191">
    <property type="component" value="Unassembled WGS sequence"/>
</dbReference>
<evidence type="ECO:0000256" key="7">
    <source>
        <dbReference type="ARBA" id="ARBA00049183"/>
    </source>
</evidence>
<dbReference type="InterPro" id="IPR039901">
    <property type="entry name" value="Kdotransferase"/>
</dbReference>
<feature type="site" description="Transition state stabilizer" evidence="9">
    <location>
        <position position="214"/>
    </location>
</feature>
<dbReference type="SUPFAM" id="SSF53756">
    <property type="entry name" value="UDP-Glycosyltransferase/glycogen phosphorylase"/>
    <property type="match status" value="1"/>
</dbReference>
<dbReference type="Pfam" id="PF04413">
    <property type="entry name" value="Glycos_transf_N"/>
    <property type="match status" value="1"/>
</dbReference>
<evidence type="ECO:0000313" key="12">
    <source>
        <dbReference type="EMBL" id="SHK75501.1"/>
    </source>
</evidence>
<evidence type="ECO:0000259" key="11">
    <source>
        <dbReference type="Pfam" id="PF04413"/>
    </source>
</evidence>
<dbReference type="RefSeq" id="WP_073193934.1">
    <property type="nucleotide sequence ID" value="NZ_FRBN01000001.1"/>
</dbReference>
<comment type="function">
    <text evidence="1 10">Involved in lipopolysaccharide (LPS) biosynthesis. Catalyzes the transfer of 3-deoxy-D-manno-octulosonate (Kdo) residue(s) from CMP-Kdo to lipid IV(A), the tetraacyldisaccharide-1,4'-bisphosphate precursor of lipid A.</text>
</comment>
<evidence type="ECO:0000256" key="9">
    <source>
        <dbReference type="PIRSR" id="PIRSR639901-2"/>
    </source>
</evidence>